<organism evidence="2 3">
    <name type="scientific">Trypanosoma conorhini</name>
    <dbReference type="NCBI Taxonomy" id="83891"/>
    <lineage>
        <taxon>Eukaryota</taxon>
        <taxon>Discoba</taxon>
        <taxon>Euglenozoa</taxon>
        <taxon>Kinetoplastea</taxon>
        <taxon>Metakinetoplastina</taxon>
        <taxon>Trypanosomatida</taxon>
        <taxon>Trypanosomatidae</taxon>
        <taxon>Trypanosoma</taxon>
    </lineage>
</organism>
<proteinExistence type="predicted"/>
<dbReference type="GeneID" id="40321632"/>
<feature type="region of interest" description="Disordered" evidence="1">
    <location>
        <begin position="73"/>
        <end position="121"/>
    </location>
</feature>
<name>A0A3R7KYU6_9TRYP</name>
<dbReference type="AlphaFoldDB" id="A0A3R7KYU6"/>
<comment type="caution">
    <text evidence="2">The sequence shown here is derived from an EMBL/GenBank/DDBJ whole genome shotgun (WGS) entry which is preliminary data.</text>
</comment>
<protein>
    <submittedName>
        <fullName evidence="2">Uncharacterized protein</fullName>
    </submittedName>
</protein>
<feature type="region of interest" description="Disordered" evidence="1">
    <location>
        <begin position="1"/>
        <end position="40"/>
    </location>
</feature>
<reference evidence="2 3" key="1">
    <citation type="journal article" date="2018" name="BMC Genomics">
        <title>Genomic comparison of Trypanosoma conorhini and Trypanosoma rangeli to Trypanosoma cruzi strains of high and low virulence.</title>
        <authorList>
            <person name="Bradwell K.R."/>
            <person name="Koparde V.N."/>
            <person name="Matveyev A.V."/>
            <person name="Serrano M.G."/>
            <person name="Alves J.M."/>
            <person name="Parikh H."/>
            <person name="Huang B."/>
            <person name="Lee V."/>
            <person name="Espinosa-Alvarez O."/>
            <person name="Ortiz P.A."/>
            <person name="Costa-Martins A.G."/>
            <person name="Teixeira M.M."/>
            <person name="Buck G.A."/>
        </authorList>
    </citation>
    <scope>NUCLEOTIDE SEQUENCE [LARGE SCALE GENOMIC DNA]</scope>
    <source>
        <strain evidence="2 3">025E</strain>
    </source>
</reference>
<evidence type="ECO:0000313" key="3">
    <source>
        <dbReference type="Proteomes" id="UP000284403"/>
    </source>
</evidence>
<evidence type="ECO:0000256" key="1">
    <source>
        <dbReference type="SAM" id="MobiDB-lite"/>
    </source>
</evidence>
<dbReference type="RefSeq" id="XP_029224979.1">
    <property type="nucleotide sequence ID" value="XM_029374878.1"/>
</dbReference>
<dbReference type="EMBL" id="MKKU01000692">
    <property type="protein sequence ID" value="RNF04101.1"/>
    <property type="molecule type" value="Genomic_DNA"/>
</dbReference>
<gene>
    <name evidence="2" type="ORF">Tco025E_08021</name>
</gene>
<sequence length="1208" mass="130779">MGSFHKTEALPPIESTKGADTQSVARKDATETSLQAGDSYPFLRLSSSMSSSVPPLSIFGSFEDHNGAAAVTRNGNAGPAASPMPGLSFGMGSLADVSSRGHPESGDGPESAPTQSGKAKTAVEDGENLNFFLFDGLPLLGENGGSLRWIQGSGSAEGSRLAVSPNRVGGVSPAREEDSVFGGNNKSDTEAAEQSLPSVKVAHPYHNDHTMPSSTDAASWDLHKASAALSNSVPLCQRPCPHKPGNTRRQAVEVIDAPNHYAKGCNSGVSASDILVEYPASGGGDRVTELADAYIAGHGVALLLLYSGAGIDVIKRREHPEDMWPPMEELFLAVFSSLTARRREGGGNPTLRSEEAANVSLQISLTVLKHDQAKELLPANESGNKGPTCFTRAIIDTSPLYGPTLLHASYHEVAGPENVKGLTHSALKGMTTDDYRCGVLILSAILRQFVEEADDVVVSKMFIAISSAETIHGVVKSRQPSTTASLLRRVLRSPQLTTTLTQPLALGGVELSLSERLLMVEVHRLLRSIRRHRRVREVTVSMRFLLNLALARCKALMVPAFKGHSDSDANSPTADDLRQAFMALQKSSTGWSPGIICKSLQMYLDDIRLALRISNSEFPSFLVANVEAATEDAGGDLRRRRRETSSVQKLRRCDNGVLKFLANGWMQTQIRVNLFGGLLAAPAGGIKPLFTETLSTDGNSSGERFHSLLLLDVVENAGEHGIIRSDKKNGVTVKATEAVSFKFSFDEVCVRRSETFLGENSAPPFERSTHLTRVGKLSKQGYNTAILYMRDGARHLGDIFASPVWSTFLEFVESEVALRSAGHELYFSATQVLSRDYVRDHLAVVTSKGQGIVTLPFQAAWTPAGPVVRGARFVTLRSVEQFMTILRELSMNAKVLPNSLLSGINLILSFLVKRVTSPETAPPSGTQAAFPGDVVLSSMTASLTTRPEFYKSLWIDDFVPMEGQKNLYRCIQHHYTLCVTDVSNTSVAALGFLKTHELLQQTKSPPPQRKWTMRSLEKYLAERCALFLQELLQLKGISEIRLTTEKQRDIFGDVDIVTAHEVAEAWGLVERLRSAVKELLDAPSAAHPRAVFAGGTYDITMPPTFLHYTPPVVEECPSTSNTAKGSNSAGQCWNTKAGTKTPPPQALGAAEQDGLNTINHKSSIFCGSGNDKHRRCMPEKNGDVTNTKIKTENGVARLVKPHELKSVQ</sequence>
<dbReference type="OrthoDB" id="243168at2759"/>
<accession>A0A3R7KYU6</accession>
<keyword evidence="3" id="KW-1185">Reference proteome</keyword>
<dbReference type="Proteomes" id="UP000284403">
    <property type="component" value="Unassembled WGS sequence"/>
</dbReference>
<dbReference type="PANTHER" id="PTHR35615">
    <property type="entry name" value="PRESENT IN THE OUTER MITOCHONDRIAL MEMBRANE PROTEOME 22-RELATED"/>
    <property type="match status" value="1"/>
</dbReference>
<feature type="region of interest" description="Disordered" evidence="1">
    <location>
        <begin position="155"/>
        <end position="192"/>
    </location>
</feature>
<evidence type="ECO:0000313" key="2">
    <source>
        <dbReference type="EMBL" id="RNF04101.1"/>
    </source>
</evidence>